<proteinExistence type="predicted"/>
<keyword evidence="1" id="KW-0812">Transmembrane</keyword>
<evidence type="ECO:0000313" key="3">
    <source>
        <dbReference type="Proteomes" id="UP000705867"/>
    </source>
</evidence>
<keyword evidence="1" id="KW-0472">Membrane</keyword>
<keyword evidence="1" id="KW-1133">Transmembrane helix</keyword>
<accession>A0A953M1H0</accession>
<dbReference type="EMBL" id="JAIOIV010000038">
    <property type="protein sequence ID" value="MBZ0155613.1"/>
    <property type="molecule type" value="Genomic_DNA"/>
</dbReference>
<evidence type="ECO:0000256" key="1">
    <source>
        <dbReference type="SAM" id="Phobius"/>
    </source>
</evidence>
<reference evidence="2" key="1">
    <citation type="journal article" date="2021" name="bioRxiv">
        <title>Unraveling nitrogen, sulfur and carbon metabolic pathways and microbial community transcriptional responses to substrate deprivation and toxicity stresses in a bioreactor mimicking anoxic brackish coastal sediment conditions.</title>
        <authorList>
            <person name="Martins P.D."/>
            <person name="Echeveste M.J."/>
            <person name="Arshad A."/>
            <person name="Kurth J."/>
            <person name="Ouboter H."/>
            <person name="Jetten M.S.M."/>
            <person name="Welte C.U."/>
        </authorList>
    </citation>
    <scope>NUCLEOTIDE SEQUENCE</scope>
    <source>
        <strain evidence="2">MAG_39</strain>
    </source>
</reference>
<reference evidence="2" key="2">
    <citation type="submission" date="2021-08" db="EMBL/GenBank/DDBJ databases">
        <authorList>
            <person name="Dalcin Martins P."/>
        </authorList>
    </citation>
    <scope>NUCLEOTIDE SEQUENCE</scope>
    <source>
        <strain evidence="2">MAG_39</strain>
    </source>
</reference>
<sequence>MEGDTAVILLQGGHACKGCGAGQIGLCKPGGNARMLRARNAGGGAVGDTVRVGLDKRVRRQGYLLSFVVPLLALLAGSLAGNVAGRYFAQSSLEVAGGFGSLLLFSFLSFRKLRNLDRSSSLVVKEVVADYSFSERVRSDEEMRYGL</sequence>
<gene>
    <name evidence="2" type="ORF">K8I29_05270</name>
</gene>
<organism evidence="2 3">
    <name type="scientific">Candidatus Nitrobium versatile</name>
    <dbReference type="NCBI Taxonomy" id="2884831"/>
    <lineage>
        <taxon>Bacteria</taxon>
        <taxon>Pseudomonadati</taxon>
        <taxon>Nitrospirota</taxon>
        <taxon>Nitrospiria</taxon>
        <taxon>Nitrospirales</taxon>
        <taxon>Nitrospiraceae</taxon>
        <taxon>Candidatus Nitrobium</taxon>
    </lineage>
</organism>
<protein>
    <submittedName>
        <fullName evidence="2">SoxR reducing system RseC family protein</fullName>
    </submittedName>
</protein>
<dbReference type="Proteomes" id="UP000705867">
    <property type="component" value="Unassembled WGS sequence"/>
</dbReference>
<feature type="transmembrane region" description="Helical" evidence="1">
    <location>
        <begin position="63"/>
        <end position="81"/>
    </location>
</feature>
<dbReference type="AlphaFoldDB" id="A0A953M1H0"/>
<dbReference type="Pfam" id="PF04246">
    <property type="entry name" value="RseC_MucC"/>
    <property type="match status" value="1"/>
</dbReference>
<feature type="transmembrane region" description="Helical" evidence="1">
    <location>
        <begin position="87"/>
        <end position="110"/>
    </location>
</feature>
<comment type="caution">
    <text evidence="2">The sequence shown here is derived from an EMBL/GenBank/DDBJ whole genome shotgun (WGS) entry which is preliminary data.</text>
</comment>
<evidence type="ECO:0000313" key="2">
    <source>
        <dbReference type="EMBL" id="MBZ0155613.1"/>
    </source>
</evidence>
<name>A0A953M1H0_9BACT</name>